<dbReference type="Proteomes" id="UP000555836">
    <property type="component" value="Unassembled WGS sequence"/>
</dbReference>
<gene>
    <name evidence="1" type="ORF">HKB21_06445</name>
</gene>
<dbReference type="AlphaFoldDB" id="A0A7Y0S2S9"/>
<evidence type="ECO:0000313" key="2">
    <source>
        <dbReference type="Proteomes" id="UP000555836"/>
    </source>
</evidence>
<sequence length="61" mass="6695">MKGDKGRGLFRITSMGYETEDAYVLGAVAVDGNGDRVSARKYYRIKIQDADMPVEPAIGQI</sequence>
<name>A0A7Y0S2S9_VIBPH</name>
<proteinExistence type="predicted"/>
<evidence type="ECO:0000313" key="1">
    <source>
        <dbReference type="EMBL" id="NMU25256.1"/>
    </source>
</evidence>
<organism evidence="1 2">
    <name type="scientific">Vibrio parahaemolyticus</name>
    <dbReference type="NCBI Taxonomy" id="670"/>
    <lineage>
        <taxon>Bacteria</taxon>
        <taxon>Pseudomonadati</taxon>
        <taxon>Pseudomonadota</taxon>
        <taxon>Gammaproteobacteria</taxon>
        <taxon>Vibrionales</taxon>
        <taxon>Vibrionaceae</taxon>
        <taxon>Vibrio</taxon>
    </lineage>
</organism>
<dbReference type="EMBL" id="JABCLD010000916">
    <property type="protein sequence ID" value="NMU25256.1"/>
    <property type="molecule type" value="Genomic_DNA"/>
</dbReference>
<feature type="non-terminal residue" evidence="1">
    <location>
        <position position="61"/>
    </location>
</feature>
<comment type="caution">
    <text evidence="1">The sequence shown here is derived from an EMBL/GenBank/DDBJ whole genome shotgun (WGS) entry which is preliminary data.</text>
</comment>
<reference evidence="1 2" key="1">
    <citation type="submission" date="2020-04" db="EMBL/GenBank/DDBJ databases">
        <title>Whole-genome sequencing of Vibrio spp. from China reveals different genetic environments of blaCTX-M-14 among diverse lineages.</title>
        <authorList>
            <person name="Zheng Z."/>
            <person name="Ye L."/>
            <person name="Chen S."/>
        </authorList>
    </citation>
    <scope>NUCLEOTIDE SEQUENCE [LARGE SCALE GENOMIC DNA]</scope>
    <source>
        <strain evidence="1 2">Vb0574</strain>
    </source>
</reference>
<protein>
    <submittedName>
        <fullName evidence="1">Uncharacterized protein</fullName>
    </submittedName>
</protein>
<accession>A0A7Y0S2S9</accession>